<accession>A0A5B9PCB4</accession>
<keyword evidence="2" id="KW-1185">Reference proteome</keyword>
<evidence type="ECO:0000313" key="2">
    <source>
        <dbReference type="Proteomes" id="UP000322214"/>
    </source>
</evidence>
<gene>
    <name evidence="1" type="ORF">MFFC18_30240</name>
</gene>
<dbReference type="KEGG" id="mff:MFFC18_30240"/>
<organism evidence="1 2">
    <name type="scientific">Mariniblastus fucicola</name>
    <dbReference type="NCBI Taxonomy" id="980251"/>
    <lineage>
        <taxon>Bacteria</taxon>
        <taxon>Pseudomonadati</taxon>
        <taxon>Planctomycetota</taxon>
        <taxon>Planctomycetia</taxon>
        <taxon>Pirellulales</taxon>
        <taxon>Pirellulaceae</taxon>
        <taxon>Mariniblastus</taxon>
    </lineage>
</organism>
<protein>
    <submittedName>
        <fullName evidence="1">AsmA family protein</fullName>
    </submittedName>
</protein>
<evidence type="ECO:0000313" key="1">
    <source>
        <dbReference type="EMBL" id="QEG23129.1"/>
    </source>
</evidence>
<sequence>MESDEPEQKPKKRKLKRKILLVLLLVFVVLAAIGWSQVNSIAKSKLESQLIDAGFDSPKVGSVRVTLGGITANDVQLHVDDGVDLSFRQLAVNQSIFELARGVTPMDSVVLSGSEISLNSRDLKNDSSFSLADIDLQKIDLPASTIRLEDFQVRYFDDDGELRAQIVEATINDNAGKFQINGTAKVLDGQIAFSGEAEKSTGELSLDVQGQQLHLVDQQWQKWPGIGTSVANNLGADTVFDLDGKASGTFDDIHYSADIDTRNARIFIPKFELPIAIRSADVRISDGLVTYNSVVAAMGDADIVNGRGSTSIDGLPCRSKFEGDFTDVNVADLRKLVKDIPLSVVGTADGVVTGSVDVDESLSTTLRISANGDTKTASYGQIHANRGNVDVQIQPLVLTKDGKVVDLQGSVVVKAATKSQDVDEVLATFDLQELDRQFEFEMAGDGNVDLTIPLKSAADLRTWNLTVETVSETGNVSGMELRDLKLTASLVDGLLIFDPTTASLASEPAAKVDVNVKWPIAKKDGVLIADTGFVEVKGANVPPDEAIRFFNRQMKNAGVEYSLEPQIQSLGNSDIAGALNFSSAISLPSGIDRPIESWEVTAKLSDSKLGFEGTNLEQLSSELKIHDGILSVNGLKGQVIGGGGIEAGATLDLATSEAQNVTMTAEQFPASWLANMIIKMDAEGTFTDRTGLQPKNVTESLDGFFDAKIELDPTHDGDVLWNANAAELSVFGKPFTEIVASGNYQSVFSIRKLAAKLPGGGNAAMQGNWNAVEDTGEMKLLWEDASLEDLLDKLLSLPPSFSSTSDGELQVTFENGQPKFTGQVDLIEPRAMGGTLADHRFRIETIDNRIHFEDVETKTKDGLTVKGSFATQRPFAFDLKGRTHFMPLSTAIYDRLSGSVSSTFTLSGEAAPWKLKTSGNAKLQNLAFEQTTLSDITAKWEVDTERSIQQLNFDGLGGRARLGAKNGSPDDLIFSVDDLELAQFAAFRKLPVSLAGVVSGEAVIRDWQSPENRSIDATATSQAIKVGGVRLSRIKGTVSLSKGGRKLAYGLDSEWLDGKLEGDGSVRLDNVDNPFNAAFPLKLRLTNARLRSLSESSPALSRSALRQLEGRLSLAMDWSVTPGEYPSGTGSVTLEDAKWKNRLVSRKIYSDIGLDEGIMQLENISADLQQGEIAGRATVPLVGGASGKYELDVRNFSLERLMAVLLDDPIEATGQVNARISGRTGKTITGAGTLGLSRAGLFGVSDQSMKIPIRFSVQPSQQTATIEMPRTRFRAFRGNVNGKAKLDIGSRVRLESKLELADIDSKTLISALTGYTNTGDGKLSGRLEVSGKDIRSENDLVGTFRGQLEQSSAFSLPLLDQVSRFIGNAGSLRNDKFDSDAIDLVLSKGRVNVRQFRLQSSLASVVVLGDVFLDGRLDMEIAARVERLNQPTLLDELAGSPIARFTGPEVAFLAQAAEFLSERIVVLDVGGTTLRPHIRLSTAKQLKEEVIRYFLRGSQILPNANGLNN</sequence>
<dbReference type="RefSeq" id="WP_075085951.1">
    <property type="nucleotide sequence ID" value="NZ_CP042912.1"/>
</dbReference>
<name>A0A5B9PCB4_9BACT</name>
<dbReference type="OrthoDB" id="222522at2"/>
<dbReference type="STRING" id="980251.GCA_001642875_03935"/>
<dbReference type="EMBL" id="CP042912">
    <property type="protein sequence ID" value="QEG23129.1"/>
    <property type="molecule type" value="Genomic_DNA"/>
</dbReference>
<proteinExistence type="predicted"/>
<reference evidence="1 2" key="1">
    <citation type="submission" date="2019-08" db="EMBL/GenBank/DDBJ databases">
        <title>Deep-cultivation of Planctomycetes and their phenomic and genomic characterization uncovers novel biology.</title>
        <authorList>
            <person name="Wiegand S."/>
            <person name="Jogler M."/>
            <person name="Boedeker C."/>
            <person name="Pinto D."/>
            <person name="Vollmers J."/>
            <person name="Rivas-Marin E."/>
            <person name="Kohn T."/>
            <person name="Peeters S.H."/>
            <person name="Heuer A."/>
            <person name="Rast P."/>
            <person name="Oberbeckmann S."/>
            <person name="Bunk B."/>
            <person name="Jeske O."/>
            <person name="Meyerdierks A."/>
            <person name="Storesund J.E."/>
            <person name="Kallscheuer N."/>
            <person name="Luecker S."/>
            <person name="Lage O.M."/>
            <person name="Pohl T."/>
            <person name="Merkel B.J."/>
            <person name="Hornburger P."/>
            <person name="Mueller R.-W."/>
            <person name="Bruemmer F."/>
            <person name="Labrenz M."/>
            <person name="Spormann A.M."/>
            <person name="Op den Camp H."/>
            <person name="Overmann J."/>
            <person name="Amann R."/>
            <person name="Jetten M.S.M."/>
            <person name="Mascher T."/>
            <person name="Medema M.H."/>
            <person name="Devos D.P."/>
            <person name="Kaster A.-K."/>
            <person name="Ovreas L."/>
            <person name="Rohde M."/>
            <person name="Galperin M.Y."/>
            <person name="Jogler C."/>
        </authorList>
    </citation>
    <scope>NUCLEOTIDE SEQUENCE [LARGE SCALE GENOMIC DNA]</scope>
    <source>
        <strain evidence="1 2">FC18</strain>
    </source>
</reference>
<dbReference type="Proteomes" id="UP000322214">
    <property type="component" value="Chromosome"/>
</dbReference>